<evidence type="ECO:0000256" key="9">
    <source>
        <dbReference type="ARBA" id="ARBA00022778"/>
    </source>
</evidence>
<keyword evidence="9" id="KW-0153">Cholesterol metabolism</keyword>
<proteinExistence type="inferred from homology"/>
<dbReference type="InterPro" id="IPR011876">
    <property type="entry name" value="IsopentenylPP_isomerase_typ1"/>
</dbReference>
<dbReference type="GO" id="GO:0009240">
    <property type="term" value="P:isopentenyl diphosphate biosynthetic process"/>
    <property type="evidence" value="ECO:0007669"/>
    <property type="project" value="TreeGrafter"/>
</dbReference>
<keyword evidence="12" id="KW-1207">Sterol metabolism</keyword>
<sequence>MASIPQQTLPSLYTPEQSRAVPSTTGTVRVMLRSQIPSRWPMYSLSSWHTARDPASPLGGVSSINSLSISGQTLVQRVDFPAYCNVSTVRASVSKQRHHLVRQSTPEDQFSKHVSSLDACWPLLGAVGAPDGQTVSLALLLWVTGGRSRAAAAPALHRHPSYRTMSEAWMVWAVQWYDGVWTVFGGRHEAMVRGVWAVLRMVSTKRNPVLKSNVPGTSKVVASQQRHIYTSCVRAISSEVKPLQSAVRMPEITTDHLDEKQVKLLAEMCILIDENDHKVGADTKKNCHLNANIDKGLLHRAFSVFIFNSEEKLLLQQRSDAKITFPGCFTNTCCSHPLHTDSELEEKDAIGVRRAAQRRLEAELGIPMEQVTPDEMTYLTRIHYKAQSDGVWGEHEIDYILFMQKDVDLSPDPNEIKTHCYVSKEELQEMLEKAKRKEVEITPWFSLIAETFLFKWWDNLHNLKQFMDHNKIHRM</sequence>
<feature type="domain" description="Nudix hydrolase" evidence="17">
    <location>
        <begin position="297"/>
        <end position="447"/>
    </location>
</feature>
<comment type="function">
    <text evidence="3">Catalyzes the 1,3-allylic rearrangement of the homoallylic substrate isopentenyl (IPP) to its highly electrophilic allylic isomer, dimethylallyl diphosphate (DMAPP).</text>
</comment>
<comment type="cofactor">
    <cofactor evidence="2">
        <name>Mg(2+)</name>
        <dbReference type="ChEBI" id="CHEBI:18420"/>
    </cofactor>
</comment>
<dbReference type="NCBIfam" id="TIGR02150">
    <property type="entry name" value="IPP_isom_1"/>
    <property type="match status" value="1"/>
</dbReference>
<evidence type="ECO:0000313" key="19">
    <source>
        <dbReference type="Proteomes" id="UP000518266"/>
    </source>
</evidence>
<evidence type="ECO:0000256" key="15">
    <source>
        <dbReference type="ARBA" id="ARBA00023235"/>
    </source>
</evidence>
<keyword evidence="8" id="KW-0479">Metal-binding</keyword>
<evidence type="ECO:0000256" key="2">
    <source>
        <dbReference type="ARBA" id="ARBA00001946"/>
    </source>
</evidence>
<dbReference type="Gene3D" id="3.90.79.10">
    <property type="entry name" value="Nucleoside Triphosphate Pyrophosphohydrolase"/>
    <property type="match status" value="1"/>
</dbReference>
<dbReference type="CDD" id="cd02885">
    <property type="entry name" value="NUDIX_IPP_Isomerase"/>
    <property type="match status" value="1"/>
</dbReference>
<comment type="pathway">
    <text evidence="4">Isoprenoid biosynthesis; dimethylallyl diphosphate biosynthesis; dimethylallyl diphosphate from isopentenyl diphosphate: step 1/1.</text>
</comment>
<dbReference type="PANTHER" id="PTHR10885">
    <property type="entry name" value="ISOPENTENYL-DIPHOSPHATE DELTA-ISOMERASE"/>
    <property type="match status" value="1"/>
</dbReference>
<keyword evidence="14" id="KW-0414">Isoprene biosynthesis</keyword>
<evidence type="ECO:0000259" key="17">
    <source>
        <dbReference type="PROSITE" id="PS51462"/>
    </source>
</evidence>
<dbReference type="PROSITE" id="PS51462">
    <property type="entry name" value="NUDIX"/>
    <property type="match status" value="1"/>
</dbReference>
<gene>
    <name evidence="18" type="ORF">F7725_028692</name>
</gene>
<dbReference type="GO" id="GO:0046872">
    <property type="term" value="F:metal ion binding"/>
    <property type="evidence" value="ECO:0007669"/>
    <property type="project" value="UniProtKB-KW"/>
</dbReference>
<comment type="catalytic activity">
    <reaction evidence="1">
        <text>isopentenyl diphosphate = dimethylallyl diphosphate</text>
        <dbReference type="Rhea" id="RHEA:23284"/>
        <dbReference type="ChEBI" id="CHEBI:57623"/>
        <dbReference type="ChEBI" id="CHEBI:128769"/>
        <dbReference type="EC" id="5.3.3.2"/>
    </reaction>
</comment>
<evidence type="ECO:0000313" key="18">
    <source>
        <dbReference type="EMBL" id="KAF3836134.1"/>
    </source>
</evidence>
<keyword evidence="11" id="KW-0752">Steroid biosynthesis</keyword>
<feature type="region of interest" description="Disordered" evidence="16">
    <location>
        <begin position="1"/>
        <end position="25"/>
    </location>
</feature>
<evidence type="ECO:0000256" key="3">
    <source>
        <dbReference type="ARBA" id="ARBA00003951"/>
    </source>
</evidence>
<keyword evidence="13" id="KW-0443">Lipid metabolism</keyword>
<dbReference type="GO" id="GO:0004452">
    <property type="term" value="F:isopentenyl-diphosphate delta-isomerase activity"/>
    <property type="evidence" value="ECO:0007669"/>
    <property type="project" value="UniProtKB-EC"/>
</dbReference>
<dbReference type="FunFam" id="3.90.79.10:FF:000012">
    <property type="entry name" value="Isopentenyl-diphosphate Delta-isomerase 1"/>
    <property type="match status" value="1"/>
</dbReference>
<keyword evidence="19" id="KW-1185">Reference proteome</keyword>
<keyword evidence="9" id="KW-0152">Cholesterol biosynthesis</keyword>
<keyword evidence="12" id="KW-0753">Steroid metabolism</keyword>
<protein>
    <recommendedName>
        <fullName evidence="6">isopentenyl-diphosphate Delta-isomerase</fullName>
        <ecNumber evidence="6">5.3.3.2</ecNumber>
    </recommendedName>
</protein>
<evidence type="ECO:0000256" key="5">
    <source>
        <dbReference type="ARBA" id="ARBA00007579"/>
    </source>
</evidence>
<dbReference type="EC" id="5.3.3.2" evidence="6"/>
<evidence type="ECO:0000256" key="13">
    <source>
        <dbReference type="ARBA" id="ARBA00023098"/>
    </source>
</evidence>
<keyword evidence="10" id="KW-0460">Magnesium</keyword>
<keyword evidence="15" id="KW-0413">Isomerase</keyword>
<comment type="caution">
    <text evidence="18">The sequence shown here is derived from an EMBL/GenBank/DDBJ whole genome shotgun (WGS) entry which is preliminary data.</text>
</comment>
<evidence type="ECO:0000256" key="8">
    <source>
        <dbReference type="ARBA" id="ARBA00022723"/>
    </source>
</evidence>
<dbReference type="UniPathway" id="UPA00059">
    <property type="reaction ID" value="UER00104"/>
</dbReference>
<dbReference type="OrthoDB" id="510307at2759"/>
<keyword evidence="7" id="KW-0444">Lipid biosynthesis</keyword>
<evidence type="ECO:0000256" key="6">
    <source>
        <dbReference type="ARBA" id="ARBA00012057"/>
    </source>
</evidence>
<evidence type="ECO:0000256" key="16">
    <source>
        <dbReference type="SAM" id="MobiDB-lite"/>
    </source>
</evidence>
<evidence type="ECO:0000256" key="11">
    <source>
        <dbReference type="ARBA" id="ARBA00022955"/>
    </source>
</evidence>
<dbReference type="GO" id="GO:0050992">
    <property type="term" value="P:dimethylallyl diphosphate biosynthetic process"/>
    <property type="evidence" value="ECO:0007669"/>
    <property type="project" value="UniProtKB-UniPathway"/>
</dbReference>
<evidence type="ECO:0000256" key="12">
    <source>
        <dbReference type="ARBA" id="ARBA00023011"/>
    </source>
</evidence>
<evidence type="ECO:0000256" key="1">
    <source>
        <dbReference type="ARBA" id="ARBA00000374"/>
    </source>
</evidence>
<organism evidence="18 19">
    <name type="scientific">Dissostichus mawsoni</name>
    <name type="common">Antarctic cod</name>
    <dbReference type="NCBI Taxonomy" id="36200"/>
    <lineage>
        <taxon>Eukaryota</taxon>
        <taxon>Metazoa</taxon>
        <taxon>Chordata</taxon>
        <taxon>Craniata</taxon>
        <taxon>Vertebrata</taxon>
        <taxon>Euteleostomi</taxon>
        <taxon>Actinopterygii</taxon>
        <taxon>Neopterygii</taxon>
        <taxon>Teleostei</taxon>
        <taxon>Neoteleostei</taxon>
        <taxon>Acanthomorphata</taxon>
        <taxon>Eupercaria</taxon>
        <taxon>Perciformes</taxon>
        <taxon>Notothenioidei</taxon>
        <taxon>Nototheniidae</taxon>
        <taxon>Dissostichus</taxon>
    </lineage>
</organism>
<dbReference type="EMBL" id="JAAKFY010000024">
    <property type="protein sequence ID" value="KAF3836134.1"/>
    <property type="molecule type" value="Genomic_DNA"/>
</dbReference>
<comment type="similarity">
    <text evidence="5">Belongs to the IPP isomerase type 1 family.</text>
</comment>
<evidence type="ECO:0000256" key="10">
    <source>
        <dbReference type="ARBA" id="ARBA00022842"/>
    </source>
</evidence>
<dbReference type="GO" id="GO:0006695">
    <property type="term" value="P:cholesterol biosynthetic process"/>
    <property type="evidence" value="ECO:0007669"/>
    <property type="project" value="UniProtKB-KW"/>
</dbReference>
<evidence type="ECO:0000256" key="14">
    <source>
        <dbReference type="ARBA" id="ARBA00023229"/>
    </source>
</evidence>
<dbReference type="InterPro" id="IPR000086">
    <property type="entry name" value="NUDIX_hydrolase_dom"/>
</dbReference>
<evidence type="ECO:0000256" key="4">
    <source>
        <dbReference type="ARBA" id="ARBA00004826"/>
    </source>
</evidence>
<reference evidence="18 19" key="1">
    <citation type="submission" date="2020-03" db="EMBL/GenBank/DDBJ databases">
        <title>Dissostichus mawsoni Genome sequencing and assembly.</title>
        <authorList>
            <person name="Park H."/>
        </authorList>
    </citation>
    <scope>NUCLEOTIDE SEQUENCE [LARGE SCALE GENOMIC DNA]</scope>
    <source>
        <strain evidence="18">DM0001</strain>
        <tissue evidence="18">Muscle</tissue>
    </source>
</reference>
<accession>A0A7J5XGH4</accession>
<dbReference type="GO" id="GO:0005737">
    <property type="term" value="C:cytoplasm"/>
    <property type="evidence" value="ECO:0007669"/>
    <property type="project" value="TreeGrafter"/>
</dbReference>
<dbReference type="Proteomes" id="UP000518266">
    <property type="component" value="Unassembled WGS sequence"/>
</dbReference>
<dbReference type="SUPFAM" id="SSF55811">
    <property type="entry name" value="Nudix"/>
    <property type="match status" value="1"/>
</dbReference>
<evidence type="ECO:0000256" key="7">
    <source>
        <dbReference type="ARBA" id="ARBA00022516"/>
    </source>
</evidence>
<dbReference type="PANTHER" id="PTHR10885:SF0">
    <property type="entry name" value="ISOPENTENYL-DIPHOSPHATE DELTA-ISOMERASE"/>
    <property type="match status" value="1"/>
</dbReference>
<keyword evidence="12" id="KW-0756">Sterol biosynthesis</keyword>
<name>A0A7J5XGH4_DISMA</name>
<dbReference type="AlphaFoldDB" id="A0A7J5XGH4"/>
<dbReference type="InterPro" id="IPR015797">
    <property type="entry name" value="NUDIX_hydrolase-like_dom_sf"/>
</dbReference>
<dbReference type="Pfam" id="PF00293">
    <property type="entry name" value="NUDIX"/>
    <property type="match status" value="1"/>
</dbReference>